<name>A0A8S5NS87_9CAUD</name>
<proteinExistence type="predicted"/>
<evidence type="ECO:0000256" key="1">
    <source>
        <dbReference type="SAM" id="MobiDB-lite"/>
    </source>
</evidence>
<organism evidence="2">
    <name type="scientific">Siphoviridae sp. ctWsj12</name>
    <dbReference type="NCBI Taxonomy" id="2826363"/>
    <lineage>
        <taxon>Viruses</taxon>
        <taxon>Duplodnaviria</taxon>
        <taxon>Heunggongvirae</taxon>
        <taxon>Uroviricota</taxon>
        <taxon>Caudoviricetes</taxon>
    </lineage>
</organism>
<evidence type="ECO:0000313" key="2">
    <source>
        <dbReference type="EMBL" id="DAD97215.1"/>
    </source>
</evidence>
<feature type="region of interest" description="Disordered" evidence="1">
    <location>
        <begin position="1"/>
        <end position="20"/>
    </location>
</feature>
<sequence>MSKGVIEMKKPQDHKKKSVPEKQDDYIKILTQLHEEKDMDAISDLFWKVIIAYGLKVDELAALNYYMMKRSLEAPVNATFIKERMNLNVTQLGVDGILQVQRALVNVYVEQLAKEQ</sequence>
<feature type="compositionally biased region" description="Basic and acidic residues" evidence="1">
    <location>
        <begin position="1"/>
        <end position="11"/>
    </location>
</feature>
<reference evidence="2" key="1">
    <citation type="journal article" date="2021" name="Proc. Natl. Acad. Sci. U.S.A.">
        <title>A Catalog of Tens of Thousands of Viruses from Human Metagenomes Reveals Hidden Associations with Chronic Diseases.</title>
        <authorList>
            <person name="Tisza M.J."/>
            <person name="Buck C.B."/>
        </authorList>
    </citation>
    <scope>NUCLEOTIDE SEQUENCE</scope>
    <source>
        <strain evidence="2">CtWsj12</strain>
    </source>
</reference>
<protein>
    <submittedName>
        <fullName evidence="2">Uncharacterized protein</fullName>
    </submittedName>
</protein>
<accession>A0A8S5NS87</accession>
<dbReference type="EMBL" id="BK015233">
    <property type="protein sequence ID" value="DAD97215.1"/>
    <property type="molecule type" value="Genomic_DNA"/>
</dbReference>